<dbReference type="Proteomes" id="UP000092993">
    <property type="component" value="Unassembled WGS sequence"/>
</dbReference>
<evidence type="ECO:0000256" key="1">
    <source>
        <dbReference type="SAM" id="Coils"/>
    </source>
</evidence>
<feature type="coiled-coil region" evidence="1">
    <location>
        <begin position="39"/>
        <end position="73"/>
    </location>
</feature>
<dbReference type="OMA" id="CEMEPVY"/>
<sequence>MSSASSFVKIAWKVALVLVALRFAGAIAARSSPIKFDALLSQQKNQARLKKEVEEAKAKVARLAAQLASERSRGSEIAEIMRQEVAFWRQMEGLARKGVVENIEMMMEVERQLALQKKDTQDLHARLHDTEIRAAQESALVQEHDSLQASLTSRTSALDDVSAQNAASDDDVLHVVRALNTKIVQTARAMSSAFRIGDAQDPGVVTAAYERVREAVGPVMADFLDFYEHQEDPFLVNIALEASMTGFVAEIISTWDFRHQNTSVFTGIYKEMLKSEPLTIAARWRSLTRRYSKQNLYTGRDLTSGFAHQVAERLSNILILAGANATPQQIHESYELETIIRLALDLQRIIGEDAISCNLETFIARADDPFDPEHMERAEYMSNGSESPNPVTHVLCSTELGLRRWEKLREDVEELQSTTLLKPHVVLDTLVDALQPEDEEGH</sequence>
<keyword evidence="1" id="KW-0175">Coiled coil</keyword>
<protein>
    <recommendedName>
        <fullName evidence="5">MICOS complex subunit MIC60</fullName>
    </recommendedName>
</protein>
<dbReference type="AlphaFoldDB" id="A0A1C7M675"/>
<comment type="caution">
    <text evidence="3">The sequence shown here is derived from an EMBL/GenBank/DDBJ whole genome shotgun (WGS) entry which is preliminary data.</text>
</comment>
<accession>A0A1C7M675</accession>
<feature type="signal peptide" evidence="2">
    <location>
        <begin position="1"/>
        <end position="28"/>
    </location>
</feature>
<evidence type="ECO:0000313" key="4">
    <source>
        <dbReference type="Proteomes" id="UP000092993"/>
    </source>
</evidence>
<dbReference type="EMBL" id="LUGG01000009">
    <property type="protein sequence ID" value="OBZ72268.1"/>
    <property type="molecule type" value="Genomic_DNA"/>
</dbReference>
<evidence type="ECO:0008006" key="5">
    <source>
        <dbReference type="Google" id="ProtNLM"/>
    </source>
</evidence>
<keyword evidence="2" id="KW-0732">Signal</keyword>
<dbReference type="OrthoDB" id="3222645at2759"/>
<evidence type="ECO:0000313" key="3">
    <source>
        <dbReference type="EMBL" id="OBZ72268.1"/>
    </source>
</evidence>
<gene>
    <name evidence="3" type="ORF">A0H81_07693</name>
</gene>
<keyword evidence="4" id="KW-1185">Reference proteome</keyword>
<organism evidence="3 4">
    <name type="scientific">Grifola frondosa</name>
    <name type="common">Maitake</name>
    <name type="synonym">Polyporus frondosus</name>
    <dbReference type="NCBI Taxonomy" id="5627"/>
    <lineage>
        <taxon>Eukaryota</taxon>
        <taxon>Fungi</taxon>
        <taxon>Dikarya</taxon>
        <taxon>Basidiomycota</taxon>
        <taxon>Agaricomycotina</taxon>
        <taxon>Agaricomycetes</taxon>
        <taxon>Polyporales</taxon>
        <taxon>Grifolaceae</taxon>
        <taxon>Grifola</taxon>
    </lineage>
</organism>
<proteinExistence type="predicted"/>
<evidence type="ECO:0000256" key="2">
    <source>
        <dbReference type="SAM" id="SignalP"/>
    </source>
</evidence>
<name>A0A1C7M675_GRIFR</name>
<reference evidence="3 4" key="1">
    <citation type="submission" date="2016-03" db="EMBL/GenBank/DDBJ databases">
        <title>Whole genome sequencing of Grifola frondosa 9006-11.</title>
        <authorList>
            <person name="Min B."/>
            <person name="Park H."/>
            <person name="Kim J.-G."/>
            <person name="Cho H."/>
            <person name="Oh Y.-L."/>
            <person name="Kong W.-S."/>
            <person name="Choi I.-G."/>
        </authorList>
    </citation>
    <scope>NUCLEOTIDE SEQUENCE [LARGE SCALE GENOMIC DNA]</scope>
    <source>
        <strain evidence="3 4">9006-11</strain>
    </source>
</reference>
<feature type="chain" id="PRO_5008888949" description="MICOS complex subunit MIC60" evidence="2">
    <location>
        <begin position="29"/>
        <end position="442"/>
    </location>
</feature>